<feature type="region of interest" description="Disordered" evidence="1">
    <location>
        <begin position="51"/>
        <end position="106"/>
    </location>
</feature>
<keyword evidence="2" id="KW-0732">Signal</keyword>
<organism evidence="3 4">
    <name type="scientific">Serratia inhibens</name>
    <dbReference type="NCBI Taxonomy" id="2338073"/>
    <lineage>
        <taxon>Bacteria</taxon>
        <taxon>Pseudomonadati</taxon>
        <taxon>Pseudomonadota</taxon>
        <taxon>Gammaproteobacteria</taxon>
        <taxon>Enterobacterales</taxon>
        <taxon>Yersiniaceae</taxon>
        <taxon>Serratia</taxon>
    </lineage>
</organism>
<dbReference type="EMBL" id="QYYG01000001">
    <property type="protein sequence ID" value="RJF58054.1"/>
    <property type="molecule type" value="Genomic_DNA"/>
</dbReference>
<evidence type="ECO:0000313" key="4">
    <source>
        <dbReference type="Proteomes" id="UP000284338"/>
    </source>
</evidence>
<feature type="signal peptide" evidence="2">
    <location>
        <begin position="1"/>
        <end position="22"/>
    </location>
</feature>
<feature type="compositionally biased region" description="Polar residues" evidence="1">
    <location>
        <begin position="60"/>
        <end position="70"/>
    </location>
</feature>
<sequence length="106" mass="11925">MEKGIPVIFLFLLLPWSHPAAAARYDREQEEVSPVLFRKKLKEMAHGLWDEMGHEKQRPPVSTHSENNTLALREGCKTQGKTASATVEPHPSALPREEQPLLIDGC</sequence>
<proteinExistence type="predicted"/>
<dbReference type="Proteomes" id="UP000284338">
    <property type="component" value="Unassembled WGS sequence"/>
</dbReference>
<comment type="caution">
    <text evidence="3">The sequence shown here is derived from an EMBL/GenBank/DDBJ whole genome shotgun (WGS) entry which is preliminary data.</text>
</comment>
<keyword evidence="4" id="KW-1185">Reference proteome</keyword>
<gene>
    <name evidence="3" type="ORF">D4100_04610</name>
</gene>
<dbReference type="RefSeq" id="WP_119803291.1">
    <property type="nucleotide sequence ID" value="NZ_QYYG01000001.1"/>
</dbReference>
<accession>A0AA92X6N0</accession>
<feature type="chain" id="PRO_5041726220" evidence="2">
    <location>
        <begin position="23"/>
        <end position="106"/>
    </location>
</feature>
<protein>
    <submittedName>
        <fullName evidence="3">Uncharacterized protein</fullName>
    </submittedName>
</protein>
<name>A0AA92X6N0_9GAMM</name>
<reference evidence="3 4" key="1">
    <citation type="submission" date="2018-09" db="EMBL/GenBank/DDBJ databases">
        <title>Draft genome of a novel serratia sp. strain with antifungal activity.</title>
        <authorList>
            <person name="Dichmann S.I."/>
            <person name="Park B.P."/>
            <person name="Pathiraja D."/>
            <person name="Choi I.-G."/>
            <person name="Stougaard P."/>
            <person name="Hennessy R.C."/>
        </authorList>
    </citation>
    <scope>NUCLEOTIDE SEQUENCE [LARGE SCALE GENOMIC DNA]</scope>
    <source>
        <strain evidence="3 4">S40</strain>
    </source>
</reference>
<evidence type="ECO:0000313" key="3">
    <source>
        <dbReference type="EMBL" id="RJF58054.1"/>
    </source>
</evidence>
<evidence type="ECO:0000256" key="1">
    <source>
        <dbReference type="SAM" id="MobiDB-lite"/>
    </source>
</evidence>
<dbReference type="AlphaFoldDB" id="A0AA92X6N0"/>
<evidence type="ECO:0000256" key="2">
    <source>
        <dbReference type="SAM" id="SignalP"/>
    </source>
</evidence>